<name>A0ABN8J5G6_9NEOP</name>
<evidence type="ECO:0000313" key="2">
    <source>
        <dbReference type="EMBL" id="CAH2073853.1"/>
    </source>
</evidence>
<dbReference type="EMBL" id="OW152819">
    <property type="protein sequence ID" value="CAH2073853.1"/>
    <property type="molecule type" value="Genomic_DNA"/>
</dbReference>
<protein>
    <submittedName>
        <fullName evidence="2">Uncharacterized protein</fullName>
    </submittedName>
</protein>
<evidence type="ECO:0000313" key="3">
    <source>
        <dbReference type="Proteomes" id="UP000837857"/>
    </source>
</evidence>
<sequence>MGLISVGARERKAGRGGEGAAGRQVVASTRGRELSSDTFSGAKCCAITRPAPPHRPSDIIITSSAEVTDH</sequence>
<evidence type="ECO:0000256" key="1">
    <source>
        <dbReference type="SAM" id="MobiDB-lite"/>
    </source>
</evidence>
<reference evidence="2" key="1">
    <citation type="submission" date="2022-03" db="EMBL/GenBank/DDBJ databases">
        <authorList>
            <person name="Martin H S."/>
        </authorList>
    </citation>
    <scope>NUCLEOTIDE SEQUENCE</scope>
</reference>
<keyword evidence="3" id="KW-1185">Reference proteome</keyword>
<feature type="compositionally biased region" description="Polar residues" evidence="1">
    <location>
        <begin position="60"/>
        <end position="70"/>
    </location>
</feature>
<feature type="non-terminal residue" evidence="2">
    <location>
        <position position="70"/>
    </location>
</feature>
<dbReference type="Proteomes" id="UP000837857">
    <property type="component" value="Chromosome 7"/>
</dbReference>
<gene>
    <name evidence="2" type="ORF">IPOD504_LOCUS15819</name>
</gene>
<proteinExistence type="predicted"/>
<organism evidence="2 3">
    <name type="scientific">Iphiclides podalirius</name>
    <name type="common">scarce swallowtail</name>
    <dbReference type="NCBI Taxonomy" id="110791"/>
    <lineage>
        <taxon>Eukaryota</taxon>
        <taxon>Metazoa</taxon>
        <taxon>Ecdysozoa</taxon>
        <taxon>Arthropoda</taxon>
        <taxon>Hexapoda</taxon>
        <taxon>Insecta</taxon>
        <taxon>Pterygota</taxon>
        <taxon>Neoptera</taxon>
        <taxon>Endopterygota</taxon>
        <taxon>Lepidoptera</taxon>
        <taxon>Glossata</taxon>
        <taxon>Ditrysia</taxon>
        <taxon>Papilionoidea</taxon>
        <taxon>Papilionidae</taxon>
        <taxon>Papilioninae</taxon>
        <taxon>Iphiclides</taxon>
    </lineage>
</organism>
<accession>A0ABN8J5G6</accession>
<feature type="region of interest" description="Disordered" evidence="1">
    <location>
        <begin position="1"/>
        <end position="70"/>
    </location>
</feature>